<gene>
    <name evidence="1" type="ORF">UFOVP1154_35</name>
    <name evidence="2" type="ORF">UFOVP1341_2</name>
    <name evidence="3" type="ORF">UFOVP1601_25</name>
</gene>
<proteinExistence type="predicted"/>
<dbReference type="EMBL" id="LR797469">
    <property type="protein sequence ID" value="CAB4218557.1"/>
    <property type="molecule type" value="Genomic_DNA"/>
</dbReference>
<reference evidence="1" key="1">
    <citation type="submission" date="2020-05" db="EMBL/GenBank/DDBJ databases">
        <authorList>
            <person name="Chiriac C."/>
            <person name="Salcher M."/>
            <person name="Ghai R."/>
            <person name="Kavagutti S V."/>
        </authorList>
    </citation>
    <scope>NUCLEOTIDE SEQUENCE</scope>
</reference>
<name>A0A6J5R6L1_9CAUD</name>
<dbReference type="EMBL" id="LR797292">
    <property type="protein sequence ID" value="CAB4199707.1"/>
    <property type="molecule type" value="Genomic_DNA"/>
</dbReference>
<accession>A0A6J5R6L1</accession>
<evidence type="ECO:0000313" key="3">
    <source>
        <dbReference type="EMBL" id="CAB4218557.1"/>
    </source>
</evidence>
<sequence>METNLTADFLVENHGSIFTFTPQNEAAFDWADEHIQAVGQFIGQHSIVVEHRMIRDIVAGAIADGFIVR</sequence>
<evidence type="ECO:0000313" key="1">
    <source>
        <dbReference type="EMBL" id="CAB4187384.1"/>
    </source>
</evidence>
<dbReference type="EMBL" id="LR797107">
    <property type="protein sequence ID" value="CAB4187384.1"/>
    <property type="molecule type" value="Genomic_DNA"/>
</dbReference>
<evidence type="ECO:0000313" key="2">
    <source>
        <dbReference type="EMBL" id="CAB4199707.1"/>
    </source>
</evidence>
<organism evidence="1">
    <name type="scientific">uncultured Caudovirales phage</name>
    <dbReference type="NCBI Taxonomy" id="2100421"/>
    <lineage>
        <taxon>Viruses</taxon>
        <taxon>Duplodnaviria</taxon>
        <taxon>Heunggongvirae</taxon>
        <taxon>Uroviricota</taxon>
        <taxon>Caudoviricetes</taxon>
        <taxon>Peduoviridae</taxon>
        <taxon>Maltschvirus</taxon>
        <taxon>Maltschvirus maltsch</taxon>
    </lineage>
</organism>
<protein>
    <submittedName>
        <fullName evidence="1">Uncharacterized protein</fullName>
    </submittedName>
</protein>